<dbReference type="Proteomes" id="UP001501523">
    <property type="component" value="Unassembled WGS sequence"/>
</dbReference>
<protein>
    <recommendedName>
        <fullName evidence="4">Sel1 repeat family protein</fullName>
    </recommendedName>
</protein>
<dbReference type="EMBL" id="BAAAEU010000032">
    <property type="protein sequence ID" value="GAA0724826.1"/>
    <property type="molecule type" value="Genomic_DNA"/>
</dbReference>
<sequence length="432" mass="45016">MTRGRALPIAVLDAERRTVSRPGAAVLQRAVLLALLACGALAHAEVVLKPAPPPAATSTEPGAAATAPLGDAPVAKKLSARMRQQLAALSRQADAGDVAAMLRLGWIYHNGEDVARSDGEAYRRFRQAADLGDLRAMMAAGFLLAKGWGVARDPNRARSYFDIAQQVGYARAFYLQSLLEDDIGGARATQAARDLLERAASAGDPIAANALGVTYERNGQAATARLWYQQAAARGSRASTRNLAHLDESAQAALQRGDSLQRQRADSAAGDAGATYALAGHYHRGDGVQVDYGEAVRLYRLAAHQGSAPAQRMLSLILSRSTPAEPISSAWMLELSHMALPQNDGALPDAAGYDEALDGLLDLKPQIPAGGTAAPAPPQQHASALADPQLTIGAGASVAPSAGTTPAAQPPANADALQRARGLRDRGSHLPD</sequence>
<dbReference type="PANTHER" id="PTHR11102:SF160">
    <property type="entry name" value="ERAD-ASSOCIATED E3 UBIQUITIN-PROTEIN LIGASE COMPONENT HRD3"/>
    <property type="match status" value="1"/>
</dbReference>
<proteinExistence type="predicted"/>
<evidence type="ECO:0008006" key="4">
    <source>
        <dbReference type="Google" id="ProtNLM"/>
    </source>
</evidence>
<gene>
    <name evidence="2" type="ORF">GCM10009105_37780</name>
</gene>
<evidence type="ECO:0000313" key="3">
    <source>
        <dbReference type="Proteomes" id="UP001501523"/>
    </source>
</evidence>
<dbReference type="InterPro" id="IPR050767">
    <property type="entry name" value="Sel1_AlgK"/>
</dbReference>
<dbReference type="SUPFAM" id="SSF81901">
    <property type="entry name" value="HCP-like"/>
    <property type="match status" value="3"/>
</dbReference>
<dbReference type="SMART" id="SM00671">
    <property type="entry name" value="SEL1"/>
    <property type="match status" value="4"/>
</dbReference>
<accession>A0ABP3U5J1</accession>
<evidence type="ECO:0000313" key="2">
    <source>
        <dbReference type="EMBL" id="GAA0724826.1"/>
    </source>
</evidence>
<dbReference type="PANTHER" id="PTHR11102">
    <property type="entry name" value="SEL-1-LIKE PROTEIN"/>
    <property type="match status" value="1"/>
</dbReference>
<dbReference type="InterPro" id="IPR006597">
    <property type="entry name" value="Sel1-like"/>
</dbReference>
<keyword evidence="3" id="KW-1185">Reference proteome</keyword>
<comment type="caution">
    <text evidence="2">The sequence shown here is derived from an EMBL/GenBank/DDBJ whole genome shotgun (WGS) entry which is preliminary data.</text>
</comment>
<organism evidence="2 3">
    <name type="scientific">Dokdonella soli</name>
    <dbReference type="NCBI Taxonomy" id="529810"/>
    <lineage>
        <taxon>Bacteria</taxon>
        <taxon>Pseudomonadati</taxon>
        <taxon>Pseudomonadota</taxon>
        <taxon>Gammaproteobacteria</taxon>
        <taxon>Lysobacterales</taxon>
        <taxon>Rhodanobacteraceae</taxon>
        <taxon>Dokdonella</taxon>
    </lineage>
</organism>
<feature type="compositionally biased region" description="Low complexity" evidence="1">
    <location>
        <begin position="368"/>
        <end position="386"/>
    </location>
</feature>
<feature type="region of interest" description="Disordered" evidence="1">
    <location>
        <begin position="368"/>
        <end position="432"/>
    </location>
</feature>
<feature type="compositionally biased region" description="Basic and acidic residues" evidence="1">
    <location>
        <begin position="422"/>
        <end position="432"/>
    </location>
</feature>
<dbReference type="InterPro" id="IPR011990">
    <property type="entry name" value="TPR-like_helical_dom_sf"/>
</dbReference>
<dbReference type="Pfam" id="PF08238">
    <property type="entry name" value="Sel1"/>
    <property type="match status" value="5"/>
</dbReference>
<dbReference type="Gene3D" id="1.25.40.10">
    <property type="entry name" value="Tetratricopeptide repeat domain"/>
    <property type="match status" value="2"/>
</dbReference>
<reference evidence="3" key="1">
    <citation type="journal article" date="2019" name="Int. J. Syst. Evol. Microbiol.">
        <title>The Global Catalogue of Microorganisms (GCM) 10K type strain sequencing project: providing services to taxonomists for standard genome sequencing and annotation.</title>
        <authorList>
            <consortium name="The Broad Institute Genomics Platform"/>
            <consortium name="The Broad Institute Genome Sequencing Center for Infectious Disease"/>
            <person name="Wu L."/>
            <person name="Ma J."/>
        </authorList>
    </citation>
    <scope>NUCLEOTIDE SEQUENCE [LARGE SCALE GENOMIC DNA]</scope>
    <source>
        <strain evidence="3">JCM 15421</strain>
    </source>
</reference>
<name>A0ABP3U5J1_9GAMM</name>
<dbReference type="RefSeq" id="WP_343794129.1">
    <property type="nucleotide sequence ID" value="NZ_BAAAEU010000032.1"/>
</dbReference>
<evidence type="ECO:0000256" key="1">
    <source>
        <dbReference type="SAM" id="MobiDB-lite"/>
    </source>
</evidence>